<accession>A0A1M5A6T9</accession>
<evidence type="ECO:0000313" key="1">
    <source>
        <dbReference type="EMBL" id="SHF26021.1"/>
    </source>
</evidence>
<dbReference type="AlphaFoldDB" id="A0A1M5A6T9"/>
<evidence type="ECO:0000313" key="2">
    <source>
        <dbReference type="Proteomes" id="UP000184196"/>
    </source>
</evidence>
<dbReference type="EMBL" id="FQUW01000020">
    <property type="protein sequence ID" value="SHF26021.1"/>
    <property type="molecule type" value="Genomic_DNA"/>
</dbReference>
<sequence>MGKQSESLQKRLKPLIIVITLPAPRRRIAVANGMHGIFDNVHFKAMKALSASSKRGVGFHGFCVLLL</sequence>
<name>A0A1M5A6T9_9FIRM</name>
<dbReference type="Proteomes" id="UP000184196">
    <property type="component" value="Unassembled WGS sequence"/>
</dbReference>
<reference evidence="2" key="1">
    <citation type="submission" date="2016-11" db="EMBL/GenBank/DDBJ databases">
        <authorList>
            <person name="Varghese N."/>
            <person name="Submissions S."/>
        </authorList>
    </citation>
    <scope>NUCLEOTIDE SEQUENCE [LARGE SCALE GENOMIC DNA]</scope>
    <source>
        <strain evidence="2">DSM 11792</strain>
    </source>
</reference>
<protein>
    <submittedName>
        <fullName evidence="1">Uncharacterized protein</fullName>
    </submittedName>
</protein>
<gene>
    <name evidence="1" type="ORF">SAMN02745218_01805</name>
</gene>
<organism evidence="1 2">
    <name type="scientific">Desulfofundulus australicus DSM 11792</name>
    <dbReference type="NCBI Taxonomy" id="1121425"/>
    <lineage>
        <taxon>Bacteria</taxon>
        <taxon>Bacillati</taxon>
        <taxon>Bacillota</taxon>
        <taxon>Clostridia</taxon>
        <taxon>Eubacteriales</taxon>
        <taxon>Peptococcaceae</taxon>
        <taxon>Desulfofundulus</taxon>
    </lineage>
</organism>
<proteinExistence type="predicted"/>
<keyword evidence="2" id="KW-1185">Reference proteome</keyword>